<evidence type="ECO:0000256" key="9">
    <source>
        <dbReference type="ARBA" id="ARBA00023136"/>
    </source>
</evidence>
<evidence type="ECO:0000256" key="7">
    <source>
        <dbReference type="ARBA" id="ARBA00022989"/>
    </source>
</evidence>
<keyword evidence="9" id="KW-0472">Membrane</keyword>
<keyword evidence="6" id="KW-0735">Signal-anchor</keyword>
<dbReference type="PANTHER" id="PTHR11987:SF36">
    <property type="entry name" value="SIA-ALPHA-2,3-GAL-BETA-1,4-GLCNAC-R:ALPHA 2,8-SIALYLTRANSFERASE"/>
    <property type="match status" value="1"/>
</dbReference>
<dbReference type="Gene3D" id="3.90.1480.20">
    <property type="entry name" value="Glycosyl transferase family 29"/>
    <property type="match status" value="1"/>
</dbReference>
<evidence type="ECO:0000256" key="1">
    <source>
        <dbReference type="ARBA" id="ARBA00004323"/>
    </source>
</evidence>
<accession>A0AAX4P642</accession>
<comment type="subcellular location">
    <subcellularLocation>
        <location evidence="1">Golgi apparatus membrane</location>
        <topology evidence="1">Single-pass type II membrane protein</topology>
    </subcellularLocation>
</comment>
<evidence type="ECO:0000256" key="6">
    <source>
        <dbReference type="ARBA" id="ARBA00022968"/>
    </source>
</evidence>
<dbReference type="Proteomes" id="UP001472866">
    <property type="component" value="Chromosome 04"/>
</dbReference>
<evidence type="ECO:0000313" key="12">
    <source>
        <dbReference type="Proteomes" id="UP001472866"/>
    </source>
</evidence>
<proteinExistence type="inferred from homology"/>
<comment type="similarity">
    <text evidence="2">Belongs to the glycosyltransferase 29 family.</text>
</comment>
<dbReference type="GO" id="GO:0000139">
    <property type="term" value="C:Golgi membrane"/>
    <property type="evidence" value="ECO:0007669"/>
    <property type="project" value="UniProtKB-SubCell"/>
</dbReference>
<dbReference type="AlphaFoldDB" id="A0AAX4P642"/>
<dbReference type="Pfam" id="PF00777">
    <property type="entry name" value="Glyco_transf_29"/>
    <property type="match status" value="1"/>
</dbReference>
<dbReference type="InterPro" id="IPR001675">
    <property type="entry name" value="Glyco_trans_29"/>
</dbReference>
<name>A0AAX4P642_9CHLO</name>
<dbReference type="InterPro" id="IPR050943">
    <property type="entry name" value="Glycosyltr_29_Sialyltrsf"/>
</dbReference>
<evidence type="ECO:0000256" key="8">
    <source>
        <dbReference type="ARBA" id="ARBA00023034"/>
    </source>
</evidence>
<evidence type="ECO:0000256" key="2">
    <source>
        <dbReference type="ARBA" id="ARBA00006003"/>
    </source>
</evidence>
<keyword evidence="7" id="KW-1133">Transmembrane helix</keyword>
<sequence length="453" mass="51916">MRREKASKLVGEKKHEANVILLFVLGLATLVYTWQTHKGIHAKIKERGGRLKLDDVCRGDDCGLELNKVEITKITSLVDDAHMAKISKLRSENCSSHGFQDRDGECQCPVLYKGTDCSKSYNFLVRLPNAWKLQAEKVFSTRSFSGQYDGKFVMSQQGFPHAKEKRHVYEQVKIEKYKLLGDGSVQRRREVIGFVDNELYEVLPERDPLRERVFNRCAVVGSSGVLLNRRGGEIIDNYHMVLRLNTAPTTGFERQVGGKTTLRLVHVDDLMFSEGNESVVVTGLSRDMLRDRKWFAGKGFGRKNRLFLLDPEFENYVARSAVEFTPSDGMLGALLALQVCRVVHLYGFFVWERYGSSPYHYYDTCGRQESEDLDRQEDLEWRFLKSLVQGRLLSFGETCVLECRESEDACDQCRQNDPTFEPLVPGDLVELRRRRPKPDCVESDIDFETQAPL</sequence>
<organism evidence="11 12">
    <name type="scientific">Chloropicon roscoffensis</name>
    <dbReference type="NCBI Taxonomy" id="1461544"/>
    <lineage>
        <taxon>Eukaryota</taxon>
        <taxon>Viridiplantae</taxon>
        <taxon>Chlorophyta</taxon>
        <taxon>Chloropicophyceae</taxon>
        <taxon>Chloropicales</taxon>
        <taxon>Chloropicaceae</taxon>
        <taxon>Chloropicon</taxon>
    </lineage>
</organism>
<dbReference type="PANTHER" id="PTHR11987">
    <property type="entry name" value="ALPHA-2,8-SIALYLTRANSFERASE"/>
    <property type="match status" value="1"/>
</dbReference>
<protein>
    <submittedName>
        <fullName evidence="11">Sialyltransferase</fullName>
    </submittedName>
</protein>
<gene>
    <name evidence="11" type="ORF">HKI87_04g29280</name>
</gene>
<reference evidence="11 12" key="1">
    <citation type="submission" date="2024-03" db="EMBL/GenBank/DDBJ databases">
        <title>Complete genome sequence of the green alga Chloropicon roscoffensis RCC1871.</title>
        <authorList>
            <person name="Lemieux C."/>
            <person name="Pombert J.-F."/>
            <person name="Otis C."/>
            <person name="Turmel M."/>
        </authorList>
    </citation>
    <scope>NUCLEOTIDE SEQUENCE [LARGE SCALE GENOMIC DNA]</scope>
    <source>
        <strain evidence="11 12">RCC1871</strain>
    </source>
</reference>
<keyword evidence="10" id="KW-0325">Glycoprotein</keyword>
<dbReference type="CDD" id="cd19952">
    <property type="entry name" value="GT29"/>
    <property type="match status" value="1"/>
</dbReference>
<keyword evidence="12" id="KW-1185">Reference proteome</keyword>
<keyword evidence="3 11" id="KW-0328">Glycosyltransferase</keyword>
<evidence type="ECO:0000256" key="3">
    <source>
        <dbReference type="ARBA" id="ARBA00022676"/>
    </source>
</evidence>
<evidence type="ECO:0000256" key="4">
    <source>
        <dbReference type="ARBA" id="ARBA00022679"/>
    </source>
</evidence>
<evidence type="ECO:0000256" key="10">
    <source>
        <dbReference type="ARBA" id="ARBA00023180"/>
    </source>
</evidence>
<keyword evidence="4" id="KW-0808">Transferase</keyword>
<dbReference type="EMBL" id="CP151504">
    <property type="protein sequence ID" value="WZN61393.1"/>
    <property type="molecule type" value="Genomic_DNA"/>
</dbReference>
<dbReference type="InterPro" id="IPR038578">
    <property type="entry name" value="GT29-like_sf"/>
</dbReference>
<keyword evidence="5" id="KW-0812">Transmembrane</keyword>
<evidence type="ECO:0000313" key="11">
    <source>
        <dbReference type="EMBL" id="WZN61393.1"/>
    </source>
</evidence>
<dbReference type="GO" id="GO:0008373">
    <property type="term" value="F:sialyltransferase activity"/>
    <property type="evidence" value="ECO:0007669"/>
    <property type="project" value="InterPro"/>
</dbReference>
<evidence type="ECO:0000256" key="5">
    <source>
        <dbReference type="ARBA" id="ARBA00022692"/>
    </source>
</evidence>
<keyword evidence="8" id="KW-0333">Golgi apparatus</keyword>